<feature type="compositionally biased region" description="Polar residues" evidence="9">
    <location>
        <begin position="416"/>
        <end position="426"/>
    </location>
</feature>
<reference evidence="11 12" key="1">
    <citation type="submission" date="2019-02" db="EMBL/GenBank/DDBJ databases">
        <title>Genome sequencing of the rare red list fungi Antrodiella citrinella (Flaviporus citrinellus).</title>
        <authorList>
            <person name="Buettner E."/>
            <person name="Kellner H."/>
        </authorList>
    </citation>
    <scope>NUCLEOTIDE SEQUENCE [LARGE SCALE GENOMIC DNA]</scope>
    <source>
        <strain evidence="11 12">DSM 108506</strain>
    </source>
</reference>
<dbReference type="InterPro" id="IPR045144">
    <property type="entry name" value="TAF4"/>
</dbReference>
<feature type="compositionally biased region" description="Low complexity" evidence="9">
    <location>
        <begin position="83"/>
        <end position="125"/>
    </location>
</feature>
<dbReference type="OrthoDB" id="21060at2759"/>
<feature type="domain" description="Transcription initiation factor TFIID component TAF4 C-terminal" evidence="10">
    <location>
        <begin position="137"/>
        <end position="451"/>
    </location>
</feature>
<dbReference type="Proteomes" id="UP000308730">
    <property type="component" value="Unassembled WGS sequence"/>
</dbReference>
<feature type="region of interest" description="Disordered" evidence="9">
    <location>
        <begin position="370"/>
        <end position="431"/>
    </location>
</feature>
<dbReference type="InterPro" id="IPR007900">
    <property type="entry name" value="TAF4_C"/>
</dbReference>
<evidence type="ECO:0000256" key="3">
    <source>
        <dbReference type="ARBA" id="ARBA00017306"/>
    </source>
</evidence>
<accession>A0A4S4M6W0</accession>
<dbReference type="GO" id="GO:0006367">
    <property type="term" value="P:transcription initiation at RNA polymerase II promoter"/>
    <property type="evidence" value="ECO:0007669"/>
    <property type="project" value="TreeGrafter"/>
</dbReference>
<gene>
    <name evidence="11" type="ORF">EUX98_g8471</name>
</gene>
<keyword evidence="4" id="KW-0805">Transcription regulation</keyword>
<evidence type="ECO:0000256" key="5">
    <source>
        <dbReference type="ARBA" id="ARBA00023163"/>
    </source>
</evidence>
<evidence type="ECO:0000256" key="1">
    <source>
        <dbReference type="ARBA" id="ARBA00004123"/>
    </source>
</evidence>
<comment type="function">
    <text evidence="7">Functions as a component of the DNA-binding general transcription factor complex TFIID. Binding of TFIID to a promoter (with or without TATA element) is the initial step in pre-initiation complex (PIC) formation. TFIID plays a key role in the regulation of gene expression by RNA polymerase II through different activities such as transcription activator interaction, core promoter recognition and selectivity, TFIIA and TFIIB interaction, chromatin modification (histone acetylation by TAF1), facilitation of DNA opening and initiation of transcription.</text>
</comment>
<dbReference type="GO" id="GO:0016251">
    <property type="term" value="F:RNA polymerase II general transcription initiation factor activity"/>
    <property type="evidence" value="ECO:0007669"/>
    <property type="project" value="TreeGrafter"/>
</dbReference>
<dbReference type="GO" id="GO:0005669">
    <property type="term" value="C:transcription factor TFIID complex"/>
    <property type="evidence" value="ECO:0007669"/>
    <property type="project" value="InterPro"/>
</dbReference>
<evidence type="ECO:0000256" key="9">
    <source>
        <dbReference type="SAM" id="MobiDB-lite"/>
    </source>
</evidence>
<evidence type="ECO:0000256" key="7">
    <source>
        <dbReference type="ARBA" id="ARBA00025346"/>
    </source>
</evidence>
<feature type="compositionally biased region" description="Low complexity" evidence="9">
    <location>
        <begin position="30"/>
        <end position="44"/>
    </location>
</feature>
<sequence length="463" mass="50126">MKTEDNVAQAAPQSTPAPQPAAAPTPTPQPIQTQSTFTAQAQWAQAPIPIDPALQQHAAAPAYQYYSHHYPQAQYSNYHHYAPPQQQQQHQAVAQQPQAARPQPVQTQPVQLQTQTQSQQQQQQQSNSIDTADIATLNDALGSAGVDLRAEEETLHRSTDQYHQYRPYEDRSRKQPLTPNFDARILGPIIRAIGAQHKVPIIREEAITYIALALRFRLQELLEAMIAASAHRTDNQFDRDPGLYEDGSPMWSVLVRSDVAKVLAAIEKVEREEEMKVRRERKEKAEAAAQASALAQQTATAAAMAVDVNVGGDEDGQPKKKKKKEGPGVTARNMSEDVRKKMSNAVASQAAGLSTQKYAWMNTAAATAPKAKTPAPAAATAPGVGTAATSGLSPATTTAPAASTMTGSRWARPYVSATNKPGQGTVQREEGDTRRVVTLRDAMFVVEKERGHGGGRGSAKGWT</sequence>
<dbReference type="PANTHER" id="PTHR15138">
    <property type="entry name" value="TRANSCRIPTION INITIATION FACTOR TFIID SUBUNIT 4"/>
    <property type="match status" value="1"/>
</dbReference>
<evidence type="ECO:0000313" key="12">
    <source>
        <dbReference type="Proteomes" id="UP000308730"/>
    </source>
</evidence>
<feature type="region of interest" description="Disordered" evidence="9">
    <location>
        <begin position="310"/>
        <end position="334"/>
    </location>
</feature>
<comment type="similarity">
    <text evidence="2">Belongs to the TAF4 family.</text>
</comment>
<comment type="subcellular location">
    <subcellularLocation>
        <location evidence="1">Nucleus</location>
    </subcellularLocation>
</comment>
<evidence type="ECO:0000259" key="10">
    <source>
        <dbReference type="Pfam" id="PF05236"/>
    </source>
</evidence>
<organism evidence="11 12">
    <name type="scientific">Antrodiella citrinella</name>
    <dbReference type="NCBI Taxonomy" id="2447956"/>
    <lineage>
        <taxon>Eukaryota</taxon>
        <taxon>Fungi</taxon>
        <taxon>Dikarya</taxon>
        <taxon>Basidiomycota</taxon>
        <taxon>Agaricomycotina</taxon>
        <taxon>Agaricomycetes</taxon>
        <taxon>Polyporales</taxon>
        <taxon>Steccherinaceae</taxon>
        <taxon>Antrodiella</taxon>
    </lineage>
</organism>
<proteinExistence type="inferred from homology"/>
<dbReference type="GO" id="GO:0003677">
    <property type="term" value="F:DNA binding"/>
    <property type="evidence" value="ECO:0007669"/>
    <property type="project" value="TreeGrafter"/>
</dbReference>
<keyword evidence="5" id="KW-0804">Transcription</keyword>
<feature type="compositionally biased region" description="Low complexity" evidence="9">
    <location>
        <begin position="370"/>
        <end position="408"/>
    </location>
</feature>
<dbReference type="EMBL" id="SGPM01000467">
    <property type="protein sequence ID" value="THH21024.1"/>
    <property type="molecule type" value="Genomic_DNA"/>
</dbReference>
<feature type="region of interest" description="Disordered" evidence="9">
    <location>
        <begin position="152"/>
        <end position="179"/>
    </location>
</feature>
<name>A0A4S4M6W0_9APHY</name>
<dbReference type="AlphaFoldDB" id="A0A4S4M6W0"/>
<feature type="compositionally biased region" description="Pro residues" evidence="9">
    <location>
        <begin position="15"/>
        <end position="29"/>
    </location>
</feature>
<feature type="region of interest" description="Disordered" evidence="9">
    <location>
        <begin position="83"/>
        <end position="129"/>
    </location>
</feature>
<dbReference type="Pfam" id="PF05236">
    <property type="entry name" value="TAF4"/>
    <property type="match status" value="1"/>
</dbReference>
<evidence type="ECO:0000256" key="6">
    <source>
        <dbReference type="ARBA" id="ARBA00023242"/>
    </source>
</evidence>
<evidence type="ECO:0000313" key="11">
    <source>
        <dbReference type="EMBL" id="THH21024.1"/>
    </source>
</evidence>
<comment type="caution">
    <text evidence="11">The sequence shown here is derived from an EMBL/GenBank/DDBJ whole genome shotgun (WGS) entry which is preliminary data.</text>
</comment>
<evidence type="ECO:0000256" key="2">
    <source>
        <dbReference type="ARBA" id="ARBA00006178"/>
    </source>
</evidence>
<keyword evidence="6" id="KW-0539">Nucleus</keyword>
<protein>
    <recommendedName>
        <fullName evidence="3">Transcription initiation factor TFIID subunit 4</fullName>
    </recommendedName>
    <alternativeName>
        <fullName evidence="8">TBP-associated factor 4</fullName>
    </alternativeName>
</protein>
<keyword evidence="12" id="KW-1185">Reference proteome</keyword>
<dbReference type="PANTHER" id="PTHR15138:SF14">
    <property type="entry name" value="TRANSCRIPTION INITIATION FACTOR TFIID SUBUNIT 4"/>
    <property type="match status" value="1"/>
</dbReference>
<evidence type="ECO:0000256" key="8">
    <source>
        <dbReference type="ARBA" id="ARBA00031747"/>
    </source>
</evidence>
<dbReference type="CDD" id="cd08045">
    <property type="entry name" value="HFD_TAF4"/>
    <property type="match status" value="1"/>
</dbReference>
<evidence type="ECO:0000256" key="4">
    <source>
        <dbReference type="ARBA" id="ARBA00023015"/>
    </source>
</evidence>
<feature type="region of interest" description="Disordered" evidence="9">
    <location>
        <begin position="1"/>
        <end position="44"/>
    </location>
</feature>